<dbReference type="NCBIfam" id="NF047360">
    <property type="entry name" value="tail_chap_PVL"/>
    <property type="match status" value="1"/>
</dbReference>
<reference evidence="2" key="1">
    <citation type="journal article" date="2019" name="Int. J. Syst. Evol. Microbiol.">
        <title>The Global Catalogue of Microorganisms (GCM) 10K type strain sequencing project: providing services to taxonomists for standard genome sequencing and annotation.</title>
        <authorList>
            <consortium name="The Broad Institute Genomics Platform"/>
            <consortium name="The Broad Institute Genome Sequencing Center for Infectious Disease"/>
            <person name="Wu L."/>
            <person name="Ma J."/>
        </authorList>
    </citation>
    <scope>NUCLEOTIDE SEQUENCE [LARGE SCALE GENOMIC DNA]</scope>
    <source>
        <strain evidence="2">KCTC 33522</strain>
    </source>
</reference>
<accession>A0ABW5Y3I0</accession>
<sequence>MAIYELKLMKKKEIVDGKEQFEYESRKLDFVSIKVTRDALKVKAELEKMANEKEPDEVAMLEKQIEFVADVFHVSSDDIWEGLDASTGALKIKHIFEQILGVEELEKEEEKKMAKMMKYMQK</sequence>
<dbReference type="Pfam" id="PF23857">
    <property type="entry name" value="Phage_TAC_19"/>
    <property type="match status" value="1"/>
</dbReference>
<organism evidence="1 2">
    <name type="scientific">Kurthia populi</name>
    <dbReference type="NCBI Taxonomy" id="1562132"/>
    <lineage>
        <taxon>Bacteria</taxon>
        <taxon>Bacillati</taxon>
        <taxon>Bacillota</taxon>
        <taxon>Bacilli</taxon>
        <taxon>Bacillales</taxon>
        <taxon>Caryophanaceae</taxon>
        <taxon>Kurthia</taxon>
    </lineage>
</organism>
<dbReference type="RefSeq" id="WP_380148541.1">
    <property type="nucleotide sequence ID" value="NZ_JBHUOR010000130.1"/>
</dbReference>
<protein>
    <submittedName>
        <fullName evidence="1">Phage tail assembly chaperone G</fullName>
    </submittedName>
</protein>
<keyword evidence="2" id="KW-1185">Reference proteome</keyword>
<dbReference type="InterPro" id="IPR057006">
    <property type="entry name" value="Phage_TAC_19"/>
</dbReference>
<dbReference type="Proteomes" id="UP001597568">
    <property type="component" value="Unassembled WGS sequence"/>
</dbReference>
<evidence type="ECO:0000313" key="1">
    <source>
        <dbReference type="EMBL" id="MFD2869892.1"/>
    </source>
</evidence>
<name>A0ABW5Y3I0_9BACL</name>
<dbReference type="EMBL" id="JBHUOR010000130">
    <property type="protein sequence ID" value="MFD2869892.1"/>
    <property type="molecule type" value="Genomic_DNA"/>
</dbReference>
<proteinExistence type="predicted"/>
<evidence type="ECO:0000313" key="2">
    <source>
        <dbReference type="Proteomes" id="UP001597568"/>
    </source>
</evidence>
<comment type="caution">
    <text evidence="1">The sequence shown here is derived from an EMBL/GenBank/DDBJ whole genome shotgun (WGS) entry which is preliminary data.</text>
</comment>
<gene>
    <name evidence="1" type="primary">gpG</name>
    <name evidence="1" type="ORF">ACFSY7_15470</name>
</gene>